<protein>
    <submittedName>
        <fullName evidence="3">Amidohydrolase</fullName>
    </submittedName>
</protein>
<feature type="domain" description="Amidohydrolase-related" evidence="2">
    <location>
        <begin position="52"/>
        <end position="377"/>
    </location>
</feature>
<gene>
    <name evidence="3" type="ORF">D1614_03775</name>
</gene>
<dbReference type="PANTHER" id="PTHR43794">
    <property type="entry name" value="AMINOHYDROLASE SSNA-RELATED"/>
    <property type="match status" value="1"/>
</dbReference>
<evidence type="ECO:0000256" key="1">
    <source>
        <dbReference type="ARBA" id="ARBA00022801"/>
    </source>
</evidence>
<sequence length="397" mass="43686">MRKLAATYIFPGNRPPVKNGLLVCDDDGTVVELQERADNWREEAGVEYYSGVIVPGFVNAHCHLELSHLHKKVAAKTGMGGFLGQINKLRKAEPGHVLKAMQLADRLMWAAGIAAVGDVSNSGTSIPVKQNSKITYHTFVEAFGFHPSRAERAFDLAVQARNEFNRSGLPASIVPHSPYSVSELLFRKIQAEAVQNGGILSIHNQESQAEEQFFNEGTGAIAEHLQQNIGLDLSQWQAGRGTSLNCAMEFLPAKNTLLLVHNTFTSENDLQDLELQRSMENTFLVLCPGSNLYIENALPPVELFRKYGLNICLGTDSLASNSVLSILKEMTTLQQHFPEIQLEELISWACVNGAKALHISDTFGSFDTGKKPGVNLLTGVQLKNLQLTEHTKVKRLL</sequence>
<keyword evidence="1 3" id="KW-0378">Hydrolase</keyword>
<dbReference type="OrthoDB" id="9807210at2"/>
<dbReference type="RefSeq" id="WP_119436559.1">
    <property type="nucleotide sequence ID" value="NZ_QWGR01000002.1"/>
</dbReference>
<evidence type="ECO:0000313" key="3">
    <source>
        <dbReference type="EMBL" id="RIJ49871.1"/>
    </source>
</evidence>
<organism evidence="3 4">
    <name type="scientific">Maribellus luteus</name>
    <dbReference type="NCBI Taxonomy" id="2305463"/>
    <lineage>
        <taxon>Bacteria</taxon>
        <taxon>Pseudomonadati</taxon>
        <taxon>Bacteroidota</taxon>
        <taxon>Bacteroidia</taxon>
        <taxon>Marinilabiliales</taxon>
        <taxon>Prolixibacteraceae</taxon>
        <taxon>Maribellus</taxon>
    </lineage>
</organism>
<dbReference type="PANTHER" id="PTHR43794:SF11">
    <property type="entry name" value="AMIDOHYDROLASE-RELATED DOMAIN-CONTAINING PROTEIN"/>
    <property type="match status" value="1"/>
</dbReference>
<dbReference type="EMBL" id="QWGR01000002">
    <property type="protein sequence ID" value="RIJ49871.1"/>
    <property type="molecule type" value="Genomic_DNA"/>
</dbReference>
<evidence type="ECO:0000313" key="4">
    <source>
        <dbReference type="Proteomes" id="UP000265926"/>
    </source>
</evidence>
<dbReference type="InterPro" id="IPR032466">
    <property type="entry name" value="Metal_Hydrolase"/>
</dbReference>
<reference evidence="3 4" key="1">
    <citation type="submission" date="2018-08" db="EMBL/GenBank/DDBJ databases">
        <title>Pallidiluteibacterium maritimus gen. nov., sp. nov., isolated from coastal sediment.</title>
        <authorList>
            <person name="Zhou L.Y."/>
        </authorList>
    </citation>
    <scope>NUCLEOTIDE SEQUENCE [LARGE SCALE GENOMIC DNA]</scope>
    <source>
        <strain evidence="3 4">XSD2</strain>
    </source>
</reference>
<dbReference type="Proteomes" id="UP000265926">
    <property type="component" value="Unassembled WGS sequence"/>
</dbReference>
<dbReference type="Gene3D" id="3.20.20.140">
    <property type="entry name" value="Metal-dependent hydrolases"/>
    <property type="match status" value="1"/>
</dbReference>
<evidence type="ECO:0000259" key="2">
    <source>
        <dbReference type="Pfam" id="PF01979"/>
    </source>
</evidence>
<accession>A0A399T6U1</accession>
<name>A0A399T6U1_9BACT</name>
<comment type="caution">
    <text evidence="3">The sequence shown here is derived from an EMBL/GenBank/DDBJ whole genome shotgun (WGS) entry which is preliminary data.</text>
</comment>
<dbReference type="Pfam" id="PF01979">
    <property type="entry name" value="Amidohydro_1"/>
    <property type="match status" value="1"/>
</dbReference>
<keyword evidence="4" id="KW-1185">Reference proteome</keyword>
<dbReference type="GO" id="GO:0016787">
    <property type="term" value="F:hydrolase activity"/>
    <property type="evidence" value="ECO:0007669"/>
    <property type="project" value="UniProtKB-KW"/>
</dbReference>
<proteinExistence type="predicted"/>
<dbReference type="InterPro" id="IPR006680">
    <property type="entry name" value="Amidohydro-rel"/>
</dbReference>
<dbReference type="SUPFAM" id="SSF51556">
    <property type="entry name" value="Metallo-dependent hydrolases"/>
    <property type="match status" value="1"/>
</dbReference>
<dbReference type="AlphaFoldDB" id="A0A399T6U1"/>
<dbReference type="InterPro" id="IPR050287">
    <property type="entry name" value="MTA/SAH_deaminase"/>
</dbReference>